<evidence type="ECO:0000313" key="1">
    <source>
        <dbReference type="EMBL" id="SBT76639.1"/>
    </source>
</evidence>
<dbReference type="GO" id="GO:0030119">
    <property type="term" value="C:AP-type membrane coat adaptor complex"/>
    <property type="evidence" value="ECO:0007669"/>
    <property type="project" value="InterPro"/>
</dbReference>
<dbReference type="PANTHER" id="PTHR16120:SF0">
    <property type="entry name" value="AP-5 COMPLEX SUBUNIT SIGMA-1"/>
    <property type="match status" value="1"/>
</dbReference>
<dbReference type="Pfam" id="PF15001">
    <property type="entry name" value="AP-5_subunit_s1"/>
    <property type="match status" value="1"/>
</dbReference>
<protein>
    <submittedName>
        <fullName evidence="1">AP-5 complex subunit sigma-1, putative</fullName>
    </submittedName>
</protein>
<dbReference type="GO" id="GO:0005764">
    <property type="term" value="C:lysosome"/>
    <property type="evidence" value="ECO:0007669"/>
    <property type="project" value="TreeGrafter"/>
</dbReference>
<dbReference type="Proteomes" id="UP000243200">
    <property type="component" value="Chromosome 8"/>
</dbReference>
<evidence type="ECO:0000313" key="2">
    <source>
        <dbReference type="Proteomes" id="UP000243200"/>
    </source>
</evidence>
<dbReference type="GO" id="GO:0000724">
    <property type="term" value="P:double-strand break repair via homologous recombination"/>
    <property type="evidence" value="ECO:0007669"/>
    <property type="project" value="InterPro"/>
</dbReference>
<dbReference type="GO" id="GO:0016197">
    <property type="term" value="P:endosomal transport"/>
    <property type="evidence" value="ECO:0007669"/>
    <property type="project" value="InterPro"/>
</dbReference>
<organism evidence="1 2">
    <name type="scientific">Plasmodium ovale</name>
    <name type="common">malaria parasite P. ovale</name>
    <dbReference type="NCBI Taxonomy" id="36330"/>
    <lineage>
        <taxon>Eukaryota</taxon>
        <taxon>Sar</taxon>
        <taxon>Alveolata</taxon>
        <taxon>Apicomplexa</taxon>
        <taxon>Aconoidasida</taxon>
        <taxon>Haemosporida</taxon>
        <taxon>Plasmodiidae</taxon>
        <taxon>Plasmodium</taxon>
        <taxon>Plasmodium (Plasmodium)</taxon>
    </lineage>
</organism>
<reference evidence="1 2" key="1">
    <citation type="submission" date="2016-06" db="EMBL/GenBank/DDBJ databases">
        <authorList>
            <consortium name="Pathogen Informatics"/>
        </authorList>
    </citation>
    <scope>NUCLEOTIDE SEQUENCE [LARGE SCALE GENOMIC DNA]</scope>
    <source>
        <strain evidence="1">PowCR01</strain>
    </source>
</reference>
<dbReference type="GO" id="GO:0005770">
    <property type="term" value="C:late endosome"/>
    <property type="evidence" value="ECO:0007669"/>
    <property type="project" value="TreeGrafter"/>
</dbReference>
<dbReference type="OrthoDB" id="370698at2759"/>
<dbReference type="InterPro" id="IPR029392">
    <property type="entry name" value="AP-5_subunit_s1"/>
</dbReference>
<dbReference type="VEuPathDB" id="PlasmoDB:POWCR01_080013400"/>
<gene>
    <name evidence="1" type="primary">AP5S1</name>
    <name evidence="1" type="ORF">POWCR01_080013400</name>
</gene>
<dbReference type="VEuPathDB" id="PlasmoDB:PocGH01_08016200"/>
<sequence length="203" mass="24045">MVYGIIIHSSECEQDFYFSTYYNVENNDDNQHSRQKIIISRVIEEIKYYEEDKEKSAQVSKNNKEKYLDLFGVFLSKSTISEMKIDNEGFFRITDTSVFANNINVMWKVLNKICYTLILFTHENIHLADYFLCTFIHASREHCNKMKKTSKDISNPFNPDTLLAILYFFLPKGQLMFINDNHAKKMHGEIYKFLEDKTKVKPK</sequence>
<proteinExistence type="predicted"/>
<dbReference type="AlphaFoldDB" id="A0A1C3KR86"/>
<dbReference type="GO" id="GO:0005829">
    <property type="term" value="C:cytosol"/>
    <property type="evidence" value="ECO:0007669"/>
    <property type="project" value="TreeGrafter"/>
</dbReference>
<name>A0A1C3KR86_PLAOA</name>
<accession>A0A1C3KR86</accession>
<dbReference type="PANTHER" id="PTHR16120">
    <property type="entry name" value="AP-5 COMPLEX SUBUNIT SIGMA-1"/>
    <property type="match status" value="1"/>
</dbReference>
<dbReference type="EMBL" id="LT594512">
    <property type="protein sequence ID" value="SBT76639.1"/>
    <property type="molecule type" value="Genomic_DNA"/>
</dbReference>